<feature type="region of interest" description="Disordered" evidence="1">
    <location>
        <begin position="94"/>
        <end position="196"/>
    </location>
</feature>
<gene>
    <name evidence="3" type="ORF">BLA29_006624</name>
</gene>
<sequence>GRFERNKIGVRKTINNLTSSGYNNHGNGLRKNDVQKYPANFRLPNQNREPKKFQEYYPKSDSKHHRSLDDKAVKFEFQNPEQEPFLNHNQNQQERFMNDSPDSGFIRTDSLRTTGDRRNFTPDPMCQSNERLVEKERRQNKLDSSFKRRQQESNAPDFRISSQEHLDQSYRSIPTNGFNGNHHQHNNNNDNNYERKQNIRPGSAQLMRHNQQQNRSIGQQFHSEHINDYSDYYQNFDRPHLIFSTIIYIILLVINICLVIWDSIYMHFASIKIKLGEPIDGRLYSMSHVQRHLWQAIVITILSLNCITTMVTIYATIRKKYWPVFITTILFFMIASFGAFSEFLRGSISAWLLPLFCGNFGIIVTHHLAIDHYSI</sequence>
<feature type="non-terminal residue" evidence="3">
    <location>
        <position position="1"/>
    </location>
</feature>
<feature type="compositionally biased region" description="Basic and acidic residues" evidence="1">
    <location>
        <begin position="131"/>
        <end position="151"/>
    </location>
</feature>
<feature type="transmembrane region" description="Helical" evidence="2">
    <location>
        <begin position="324"/>
        <end position="344"/>
    </location>
</feature>
<feature type="compositionally biased region" description="Low complexity" evidence="1">
    <location>
        <begin position="176"/>
        <end position="191"/>
    </location>
</feature>
<feature type="transmembrane region" description="Helical" evidence="2">
    <location>
        <begin position="241"/>
        <end position="261"/>
    </location>
</feature>
<keyword evidence="2" id="KW-1133">Transmembrane helix</keyword>
<dbReference type="OrthoDB" id="10416511at2759"/>
<proteinExistence type="predicted"/>
<keyword evidence="2" id="KW-0812">Transmembrane</keyword>
<evidence type="ECO:0000256" key="1">
    <source>
        <dbReference type="SAM" id="MobiDB-lite"/>
    </source>
</evidence>
<name>A0A1Y3BQ93_EURMA</name>
<evidence type="ECO:0000313" key="3">
    <source>
        <dbReference type="EMBL" id="OTF82962.1"/>
    </source>
</evidence>
<keyword evidence="2" id="KW-0472">Membrane</keyword>
<protein>
    <submittedName>
        <fullName evidence="3">Uncharacterized protein</fullName>
    </submittedName>
</protein>
<feature type="transmembrane region" description="Helical" evidence="2">
    <location>
        <begin position="350"/>
        <end position="370"/>
    </location>
</feature>
<feature type="transmembrane region" description="Helical" evidence="2">
    <location>
        <begin position="293"/>
        <end position="317"/>
    </location>
</feature>
<dbReference type="EMBL" id="MUJZ01005918">
    <property type="protein sequence ID" value="OTF82962.1"/>
    <property type="molecule type" value="Genomic_DNA"/>
</dbReference>
<comment type="caution">
    <text evidence="3">The sequence shown here is derived from an EMBL/GenBank/DDBJ whole genome shotgun (WGS) entry which is preliminary data.</text>
</comment>
<accession>A0A1Y3BQ93</accession>
<dbReference type="AlphaFoldDB" id="A0A1Y3BQ93"/>
<keyword evidence="4" id="KW-1185">Reference proteome</keyword>
<reference evidence="3 4" key="1">
    <citation type="submission" date="2017-03" db="EMBL/GenBank/DDBJ databases">
        <title>Genome Survey of Euroglyphus maynei.</title>
        <authorList>
            <person name="Arlian L.G."/>
            <person name="Morgan M.S."/>
            <person name="Rider S.D."/>
        </authorList>
    </citation>
    <scope>NUCLEOTIDE SEQUENCE [LARGE SCALE GENOMIC DNA]</scope>
    <source>
        <strain evidence="3">Arlian Lab</strain>
        <tissue evidence="3">Whole body</tissue>
    </source>
</reference>
<dbReference type="Proteomes" id="UP000194236">
    <property type="component" value="Unassembled WGS sequence"/>
</dbReference>
<organism evidence="3 4">
    <name type="scientific">Euroglyphus maynei</name>
    <name type="common">Mayne's house dust mite</name>
    <dbReference type="NCBI Taxonomy" id="6958"/>
    <lineage>
        <taxon>Eukaryota</taxon>
        <taxon>Metazoa</taxon>
        <taxon>Ecdysozoa</taxon>
        <taxon>Arthropoda</taxon>
        <taxon>Chelicerata</taxon>
        <taxon>Arachnida</taxon>
        <taxon>Acari</taxon>
        <taxon>Acariformes</taxon>
        <taxon>Sarcoptiformes</taxon>
        <taxon>Astigmata</taxon>
        <taxon>Psoroptidia</taxon>
        <taxon>Analgoidea</taxon>
        <taxon>Pyroglyphidae</taxon>
        <taxon>Pyroglyphinae</taxon>
        <taxon>Euroglyphus</taxon>
    </lineage>
</organism>
<evidence type="ECO:0000256" key="2">
    <source>
        <dbReference type="SAM" id="Phobius"/>
    </source>
</evidence>
<evidence type="ECO:0000313" key="4">
    <source>
        <dbReference type="Proteomes" id="UP000194236"/>
    </source>
</evidence>